<accession>A0ABR3DJD2</accession>
<feature type="compositionally biased region" description="Polar residues" evidence="2">
    <location>
        <begin position="370"/>
        <end position="380"/>
    </location>
</feature>
<evidence type="ECO:0000313" key="4">
    <source>
        <dbReference type="Proteomes" id="UP001451303"/>
    </source>
</evidence>
<feature type="region of interest" description="Disordered" evidence="2">
    <location>
        <begin position="35"/>
        <end position="129"/>
    </location>
</feature>
<feature type="compositionally biased region" description="Basic and acidic residues" evidence="2">
    <location>
        <begin position="112"/>
        <end position="129"/>
    </location>
</feature>
<feature type="region of interest" description="Disordered" evidence="2">
    <location>
        <begin position="279"/>
        <end position="339"/>
    </location>
</feature>
<feature type="compositionally biased region" description="Basic and acidic residues" evidence="2">
    <location>
        <begin position="158"/>
        <end position="170"/>
    </location>
</feature>
<dbReference type="EMBL" id="JAVLET010000002">
    <property type="protein sequence ID" value="KAL0472794.1"/>
    <property type="molecule type" value="Genomic_DNA"/>
</dbReference>
<feature type="compositionally biased region" description="Polar residues" evidence="2">
    <location>
        <begin position="176"/>
        <end position="187"/>
    </location>
</feature>
<feature type="compositionally biased region" description="Polar residues" evidence="2">
    <location>
        <begin position="491"/>
        <end position="507"/>
    </location>
</feature>
<feature type="coiled-coil region" evidence="1">
    <location>
        <begin position="247"/>
        <end position="274"/>
    </location>
</feature>
<comment type="caution">
    <text evidence="3">The sequence shown here is derived from an EMBL/GenBank/DDBJ whole genome shotgun (WGS) entry which is preliminary data.</text>
</comment>
<proteinExistence type="predicted"/>
<evidence type="ECO:0000313" key="3">
    <source>
        <dbReference type="EMBL" id="KAL0472794.1"/>
    </source>
</evidence>
<gene>
    <name evidence="3" type="ORF">QR685DRAFT_467989</name>
</gene>
<feature type="compositionally biased region" description="Polar residues" evidence="2">
    <location>
        <begin position="416"/>
        <end position="428"/>
    </location>
</feature>
<feature type="compositionally biased region" description="Basic and acidic residues" evidence="2">
    <location>
        <begin position="50"/>
        <end position="76"/>
    </location>
</feature>
<protein>
    <submittedName>
        <fullName evidence="3">Uncharacterized protein</fullName>
    </submittedName>
</protein>
<evidence type="ECO:0000256" key="1">
    <source>
        <dbReference type="SAM" id="Coils"/>
    </source>
</evidence>
<feature type="compositionally biased region" description="Polar residues" evidence="2">
    <location>
        <begin position="35"/>
        <end position="49"/>
    </location>
</feature>
<feature type="region of interest" description="Disordered" evidence="2">
    <location>
        <begin position="362"/>
        <end position="428"/>
    </location>
</feature>
<keyword evidence="4" id="KW-1185">Reference proteome</keyword>
<feature type="region of interest" description="Disordered" evidence="2">
    <location>
        <begin position="156"/>
        <end position="217"/>
    </location>
</feature>
<dbReference type="Proteomes" id="UP001451303">
    <property type="component" value="Unassembled WGS sequence"/>
</dbReference>
<organism evidence="3 4">
    <name type="scientific">Neurospora intermedia</name>
    <dbReference type="NCBI Taxonomy" id="5142"/>
    <lineage>
        <taxon>Eukaryota</taxon>
        <taxon>Fungi</taxon>
        <taxon>Dikarya</taxon>
        <taxon>Ascomycota</taxon>
        <taxon>Pezizomycotina</taxon>
        <taxon>Sordariomycetes</taxon>
        <taxon>Sordariomycetidae</taxon>
        <taxon>Sordariales</taxon>
        <taxon>Sordariaceae</taxon>
        <taxon>Neurospora</taxon>
    </lineage>
</organism>
<sequence>MGRGGGLVFTGMPRRREVLGTGIIRWEKVINPDGSVTWQEAQPTTASVNSKKEEKGTKAEKQKLERPSWIETKKEATANITKRPAKEVEDLAAQKEPKVEEVRPRRAFSFHQTEEKKAERAEKATHVEEVRFSSPIRKDDEKKGGFVAGLATKFGSTKKAEDMPTPKKDTPLQVDIQPTSASTSTHHTFLHLPTEEKLNTPPPPVSPPTTEETKKINPIADDYFSHSHWSIRDDSKQESDAELAQRLANTEKIFRQQEQKIQAALDRIRDLERQLASGFTATATGEKDDDDEEVQTETGTNKTWDNESIAAGGRESGPHFRQLQHGNSSSKGPLPCFSGDEPPFHYRVLTVNSHKPQVNKFPEQRHHEGTSSTQMFNYNSDSDDNRTPSPIAVNFNLPSPKLQPDAQTLSPPPPSKRQQLPTKTTNFLDPITKSPQSFVLQSLKCEPTPSSSTIATFLLTSFTFFIHIIAHNSYDTNNTNNPHQTLLLHPQPSSSNLKRQSTQQTNLPPLRIQLSEQTQTPPAYAHP</sequence>
<evidence type="ECO:0000256" key="2">
    <source>
        <dbReference type="SAM" id="MobiDB-lite"/>
    </source>
</evidence>
<reference evidence="3 4" key="1">
    <citation type="submission" date="2023-09" db="EMBL/GenBank/DDBJ databases">
        <title>Multi-omics analysis of a traditional fermented food reveals byproduct-associated fungal strains for waste-to-food upcycling.</title>
        <authorList>
            <consortium name="Lawrence Berkeley National Laboratory"/>
            <person name="Rekdal V.M."/>
            <person name="Villalobos-Escobedo J.M."/>
            <person name="Rodriguez-Valeron N."/>
            <person name="Garcia M.O."/>
            <person name="Vasquez D.P."/>
            <person name="Damayanti I."/>
            <person name="Sorensen P.M."/>
            <person name="Baidoo E.E."/>
            <person name="De Carvalho A.C."/>
            <person name="Riley R."/>
            <person name="Lipzen A."/>
            <person name="He G."/>
            <person name="Yan M."/>
            <person name="Haridas S."/>
            <person name="Daum C."/>
            <person name="Yoshinaga Y."/>
            <person name="Ng V."/>
            <person name="Grigoriev I.V."/>
            <person name="Munk R."/>
            <person name="Nuraida L."/>
            <person name="Wijaya C.H."/>
            <person name="Morales P.-C."/>
            <person name="Keasling J.D."/>
        </authorList>
    </citation>
    <scope>NUCLEOTIDE SEQUENCE [LARGE SCALE GENOMIC DNA]</scope>
    <source>
        <strain evidence="3 4">FGSC 2613</strain>
    </source>
</reference>
<name>A0ABR3DJD2_NEUIN</name>
<feature type="region of interest" description="Disordered" evidence="2">
    <location>
        <begin position="481"/>
        <end position="527"/>
    </location>
</feature>
<keyword evidence="1" id="KW-0175">Coiled coil</keyword>
<feature type="compositionally biased region" description="Basic and acidic residues" evidence="2">
    <location>
        <begin position="84"/>
        <end position="104"/>
    </location>
</feature>